<dbReference type="Proteomes" id="UP000198302">
    <property type="component" value="Unassembled WGS sequence"/>
</dbReference>
<evidence type="ECO:0000313" key="3">
    <source>
        <dbReference type="EMBL" id="KIO54198.1"/>
    </source>
</evidence>
<keyword evidence="2" id="KW-0808">Transferase</keyword>
<dbReference type="AlphaFoldDB" id="A0A0D0EYP3"/>
<name>A0A0D0EYP3_9FLAO</name>
<dbReference type="PANTHER" id="PTHR11927">
    <property type="entry name" value="GALACTOSIDE 2-L-FUCOSYLTRANSFERASE"/>
    <property type="match status" value="1"/>
</dbReference>
<dbReference type="Gene3D" id="3.40.50.11350">
    <property type="match status" value="1"/>
</dbReference>
<gene>
    <name evidence="4" type="ORF">B0A73_04760</name>
    <name evidence="3" type="ORF">IW18_04155</name>
</gene>
<dbReference type="CDD" id="cd11301">
    <property type="entry name" value="Fut1_Fut2_like"/>
    <property type="match status" value="1"/>
</dbReference>
<comment type="caution">
    <text evidence="3">The sequence shown here is derived from an EMBL/GenBank/DDBJ whole genome shotgun (WGS) entry which is preliminary data.</text>
</comment>
<keyword evidence="1" id="KW-0328">Glycosyltransferase</keyword>
<keyword evidence="6" id="KW-1185">Reference proteome</keyword>
<evidence type="ECO:0000313" key="6">
    <source>
        <dbReference type="Proteomes" id="UP000198302"/>
    </source>
</evidence>
<sequence>MILIKLQGGLGNQMFQYAFASVLARKNNTKIVIEDSVYKLTEKKEGYTPRNFELSIFDNEYVFAKRSDTSLFSTLSIIQKVKKKINLNYPKIFNEPTFEYSLKANSLKSPVFAIGYFQSFKYFIGFESYIRDLFVFPMNRLSSKNTDLISILKNKNTIAIHIRRGDYVNDIITNQVHGSCSFKYYEEAISIINSKIENPTLVFFSDDSVWVKDNFGALIFDKIFVDHNKELDSWMDMFLMSICSHNIIANSSFSWWGAWLNENPEKIVIAPKKWFQSKEIDIKSIIPEEWIVL</sequence>
<accession>A0A0D0EYP3</accession>
<organism evidence="3 5">
    <name type="scientific">Flavobacterium hibernum</name>
    <dbReference type="NCBI Taxonomy" id="37752"/>
    <lineage>
        <taxon>Bacteria</taxon>
        <taxon>Pseudomonadati</taxon>
        <taxon>Bacteroidota</taxon>
        <taxon>Flavobacteriia</taxon>
        <taxon>Flavobacteriales</taxon>
        <taxon>Flavobacteriaceae</taxon>
        <taxon>Flavobacterium</taxon>
    </lineage>
</organism>
<dbReference type="GO" id="GO:0008107">
    <property type="term" value="F:galactoside 2-alpha-L-fucosyltransferase activity"/>
    <property type="evidence" value="ECO:0007669"/>
    <property type="project" value="InterPro"/>
</dbReference>
<evidence type="ECO:0000256" key="2">
    <source>
        <dbReference type="ARBA" id="ARBA00022679"/>
    </source>
</evidence>
<evidence type="ECO:0000256" key="1">
    <source>
        <dbReference type="ARBA" id="ARBA00022676"/>
    </source>
</evidence>
<dbReference type="EMBL" id="MUGX01000008">
    <property type="protein sequence ID" value="OXA89696.1"/>
    <property type="molecule type" value="Genomic_DNA"/>
</dbReference>
<reference evidence="4 6" key="2">
    <citation type="submission" date="2016-11" db="EMBL/GenBank/DDBJ databases">
        <title>Whole genomes of Flavobacteriaceae.</title>
        <authorList>
            <person name="Stine C."/>
            <person name="Li C."/>
            <person name="Tadesse D."/>
        </authorList>
    </citation>
    <scope>NUCLEOTIDE SEQUENCE [LARGE SCALE GENOMIC DNA]</scope>
    <source>
        <strain evidence="4 6">ATCC 51468</strain>
    </source>
</reference>
<dbReference type="GO" id="GO:0016020">
    <property type="term" value="C:membrane"/>
    <property type="evidence" value="ECO:0007669"/>
    <property type="project" value="InterPro"/>
</dbReference>
<dbReference type="RefSeq" id="WP_041516303.1">
    <property type="nucleotide sequence ID" value="NZ_JPRK01000004.1"/>
</dbReference>
<evidence type="ECO:0000313" key="5">
    <source>
        <dbReference type="Proteomes" id="UP000032061"/>
    </source>
</evidence>
<evidence type="ECO:0000313" key="4">
    <source>
        <dbReference type="EMBL" id="OXA89696.1"/>
    </source>
</evidence>
<reference evidence="3 5" key="1">
    <citation type="submission" date="2015-01" db="EMBL/GenBank/DDBJ databases">
        <title>Genome of Flavobacterium hibernum DSM 12611.</title>
        <authorList>
            <person name="Stropko S.J."/>
            <person name="Pipes S.E."/>
            <person name="Newman J.D."/>
        </authorList>
    </citation>
    <scope>NUCLEOTIDE SEQUENCE [LARGE SCALE GENOMIC DNA]</scope>
    <source>
        <strain evidence="3 5">DSM 12611</strain>
    </source>
</reference>
<dbReference type="Proteomes" id="UP000032061">
    <property type="component" value="Unassembled WGS sequence"/>
</dbReference>
<dbReference type="GO" id="GO:0005975">
    <property type="term" value="P:carbohydrate metabolic process"/>
    <property type="evidence" value="ECO:0007669"/>
    <property type="project" value="InterPro"/>
</dbReference>
<dbReference type="InterPro" id="IPR002516">
    <property type="entry name" value="Glyco_trans_11"/>
</dbReference>
<dbReference type="PANTHER" id="PTHR11927:SF9">
    <property type="entry name" value="L-FUCOSYLTRANSFERASE"/>
    <property type="match status" value="1"/>
</dbReference>
<dbReference type="EMBL" id="JPRK01000004">
    <property type="protein sequence ID" value="KIO54198.1"/>
    <property type="molecule type" value="Genomic_DNA"/>
</dbReference>
<dbReference type="OrthoDB" id="9794601at2"/>
<protein>
    <submittedName>
        <fullName evidence="4">Alpha-1,2-fucosyltransferase</fullName>
    </submittedName>
</protein>
<proteinExistence type="predicted"/>
<dbReference type="Pfam" id="PF01531">
    <property type="entry name" value="Glyco_transf_11"/>
    <property type="match status" value="1"/>
</dbReference>